<feature type="transmembrane region" description="Helical" evidence="2">
    <location>
        <begin position="1336"/>
        <end position="1357"/>
    </location>
</feature>
<feature type="compositionally biased region" description="Polar residues" evidence="1">
    <location>
        <begin position="775"/>
        <end position="800"/>
    </location>
</feature>
<reference evidence="3 4" key="1">
    <citation type="submission" date="2015-02" db="EMBL/GenBank/DDBJ databases">
        <title>Single-cell genomics of uncultivated deep-branching MTB reveals a conserved set of magnetosome genes.</title>
        <authorList>
            <person name="Kolinko S."/>
            <person name="Richter M."/>
            <person name="Glockner F.O."/>
            <person name="Brachmann A."/>
            <person name="Schuler D."/>
        </authorList>
    </citation>
    <scope>NUCLEOTIDE SEQUENCE [LARGE SCALE GENOMIC DNA]</scope>
    <source>
        <strain evidence="3">SKK-01</strain>
    </source>
</reference>
<keyword evidence="2" id="KW-0472">Membrane</keyword>
<evidence type="ECO:0000313" key="4">
    <source>
        <dbReference type="Proteomes" id="UP000033428"/>
    </source>
</evidence>
<keyword evidence="2" id="KW-0812">Transmembrane</keyword>
<dbReference type="PATRIC" id="fig|1609969.3.peg.922"/>
<accession>A0A0F0CPK5</accession>
<feature type="transmembrane region" description="Helical" evidence="2">
    <location>
        <begin position="1688"/>
        <end position="1707"/>
    </location>
</feature>
<feature type="transmembrane region" description="Helical" evidence="2">
    <location>
        <begin position="1788"/>
        <end position="1808"/>
    </location>
</feature>
<organism evidence="3 4">
    <name type="scientific">Candidatus Omnitrophus magneticus</name>
    <dbReference type="NCBI Taxonomy" id="1609969"/>
    <lineage>
        <taxon>Bacteria</taxon>
        <taxon>Pseudomonadati</taxon>
        <taxon>Candidatus Omnitrophota</taxon>
        <taxon>Candidatus Omnitrophus</taxon>
    </lineage>
</organism>
<feature type="transmembrane region" description="Helical" evidence="2">
    <location>
        <begin position="1815"/>
        <end position="1834"/>
    </location>
</feature>
<feature type="transmembrane region" description="Helical" evidence="2">
    <location>
        <begin position="1067"/>
        <end position="1091"/>
    </location>
</feature>
<feature type="transmembrane region" description="Helical" evidence="2">
    <location>
        <begin position="1716"/>
        <end position="1738"/>
    </location>
</feature>
<protein>
    <submittedName>
        <fullName evidence="3">Glycine rich</fullName>
    </submittedName>
</protein>
<feature type="region of interest" description="Disordered" evidence="1">
    <location>
        <begin position="772"/>
        <end position="801"/>
    </location>
</feature>
<gene>
    <name evidence="3" type="ORF">OMAG_000858</name>
</gene>
<keyword evidence="2" id="KW-1133">Transmembrane helix</keyword>
<keyword evidence="4" id="KW-1185">Reference proteome</keyword>
<feature type="transmembrane region" description="Helical" evidence="2">
    <location>
        <begin position="1097"/>
        <end position="1115"/>
    </location>
</feature>
<evidence type="ECO:0000313" key="3">
    <source>
        <dbReference type="EMBL" id="KJJ85248.1"/>
    </source>
</evidence>
<feature type="transmembrane region" description="Helical" evidence="2">
    <location>
        <begin position="1649"/>
        <end position="1668"/>
    </location>
</feature>
<sequence>MLNKSCSTNIKKFYREDKMENSKKLSLSRFGKSTLVKCLAVVVSLAFLYQDIVWAGGEELLANNHPPIPLTQIKETIKPQDLSLPYNIAQKSGAFTAAGDDNLIIHLQDAHASLSGQYSLAQALDNLVTNYNLNLIAIEGASGYIDTSILKTIPNKDVRKETADYLMREGKMGGAEFFSITSGKENVALYGIENEKLYWQNVTEFCAVDKEREKLVTITNGFITQLKTLEEKIYSPELKTFNDNSFAHKNKELSFSKYWENIQSLIKKLNIKTNEYTELSALIKTMEIEKQIDFSKANVERRSLIETLNPKLAKEDLKELIIKTAYLKEDKISKSEYHLYLAELAEKYNISLKEYKNLELFVEYINIYEKINIFMLYKEIFLIEEKIRAVIFTSNDEKELYEIMIMTWMLKRLYTVELTSDDFQIVKTWLSNYNATKFTSFIKETCAKYNAPILAEYNIKEMFAGLPSAIKFYETAEARNKNMIMNTVKHMNAEGARVAALVTGGFHSTGLTDLMEKEGLSYLVFAPKFKDNTPRPYIAVLTNKKSPYEKILDNGQYEIAVSAYCYTGNFEDFKEAIFYSLAVERLRGGDVRKMKTLWINQYAQEYTKLINNKTKLDTITTKPIKPEKFQSELENFMAVKKVEDGVLVMYKNKPVKLVTEKNGKISVNNTIPEKYINPAPLLVAAQKNSLSQKPLWEKALDKLNRTNQKLQETILTTLTLEETITEEMIINQLTKRINLPPDWQNYPALSLKVNNFIKEILVAKIEEIKKKNQSKHLSTPPSAQKETPTIANIDTEQDTPSPVAYLPEKPLSKLQTFWAWVKKQFSILKIGNRGAIDFGNDNNEFELIEQLIKTLLTGMEKQNINLILELIKTVLSTLPDNKKMPVDSIKALLGTKIAISLLKQKLINNKIKNMDKILNELLQILYSSTTDKKILFITELVDMFLLDAPIVLTESMIEKTIIQGVLDAAEIPNKTWLNKNWENYSYFSQRIIKNITKQVVTEWNKYSITVQTARIKNIFHWQTNMPEYLDHNTIVMEKVNDIFEPIKPLKEKLKNFFENIIKNHKGYFIPPALSMLLSISLIGMGILPLILGYNLNSLGIIFLVTGIIVGGFSIFPDIKRITQYGLTLNSFGNIFQALINNSAGILRITHPRNKNKTIEEIISLLNSNHATQLILKIVNDYKNSHYPKKAYVMRTFIKEYQMPNYWHESEKIVFLLNKIYATIISKWENENTSNNNSAPGSIDDVDEIINAIDPAENLVDVIENNAIEKTDDGGYSGGGGDGFDGGGDGFDGGGFDGGGGGSDGGFALTSLLTWLAPTIMFAVGIGPVILGNATTPQWILTILGGIWVAVNITLRVLSSAKNEPKQNEKNILTQPPIIPQLTIPIERRKNRLPIEATLDTPLGNLFRNELKLLTDILQKFSTVSIITQNMVLLELTKKISLPTDWQNDPQLKKQVNNFIAILIDAKNMIVTQENTLHTTPRVKISKKNNYPFSEKRNQQYSNPSPSPQLFSDKISYKNIDLIFPSLIILYTIPILTEEIVLSHLQKLISLPIDLKNNTEIQKEIYIFIEDIIKNRRVFTLKEFFYTQILQLERLERLLNDAARTKTQEIKNHKQKNTPDSSMGKITAWLKNIFSKSNDKGYVSLDNIKIITITIIFVIGFSLIITKQLSHFHWITLGLLLLSRGLKNIPVTIIPSISSSIAIFPLLFRQNHSLFDTVLWCIAFSLVGTLIAVLIGILLSDLFGTDDNKSSKKDKKYDDPGFGDGDGFDGGGFDGGGGGSDGGFALTSLLTWLAPTIMFAVGIGPVILGNATTPQWILTILGGIWGLINIALLFISPARINQLINNILFTQRKTSAQVTTSLIEPKIALGIPDTLYATLKNTIGINKFCARTGIQELIPLTSETPEEMFNELKNQVTRDTIYTIIDTDTLKEKAYSGEKFMYTAFEKVVSDFSEKTKKEIIILANPEITSLTGENIDKINNIQKLRKALNVWVYLLPEIISMEINSKSIFDMRVNYFHNKVFNEKYRLTNDAQNFISATLEKNNPIFMTLSAEQIADFKFYANAIRDMGLTKSQASQFIQIRVNDPNITKEKLPRYLEETGLNAYLDIDNVVLVNTDESIENVIGTARSTFGEHIDLNRLMIGDAKNLVTNDNDLAILKNKTSPRYVQMAGEGLKSQLLWALLEIAIKETAIPSAIGKVTIKDGHTNWYILIPNIDKIDMEKLKAEMENYEHIRIAA</sequence>
<evidence type="ECO:0000256" key="2">
    <source>
        <dbReference type="SAM" id="Phobius"/>
    </source>
</evidence>
<evidence type="ECO:0000256" key="1">
    <source>
        <dbReference type="SAM" id="MobiDB-lite"/>
    </source>
</evidence>
<proteinExistence type="predicted"/>
<dbReference type="Proteomes" id="UP000033428">
    <property type="component" value="Unassembled WGS sequence"/>
</dbReference>
<name>A0A0F0CPK5_9BACT</name>
<comment type="caution">
    <text evidence="3">The sequence shown here is derived from an EMBL/GenBank/DDBJ whole genome shotgun (WGS) entry which is preliminary data.</text>
</comment>
<feature type="transmembrane region" description="Helical" evidence="2">
    <location>
        <begin position="1311"/>
        <end position="1330"/>
    </location>
</feature>
<dbReference type="EMBL" id="JYNY01000197">
    <property type="protein sequence ID" value="KJJ85248.1"/>
    <property type="molecule type" value="Genomic_DNA"/>
</dbReference>